<keyword evidence="3" id="KW-0804">Transcription</keyword>
<feature type="domain" description="HTH marR-type" evidence="4">
    <location>
        <begin position="1"/>
        <end position="155"/>
    </location>
</feature>
<name>A0A074TQ30_9RHOB</name>
<evidence type="ECO:0000256" key="3">
    <source>
        <dbReference type="ARBA" id="ARBA00023163"/>
    </source>
</evidence>
<evidence type="ECO:0000256" key="1">
    <source>
        <dbReference type="ARBA" id="ARBA00023015"/>
    </source>
</evidence>
<evidence type="ECO:0000256" key="2">
    <source>
        <dbReference type="ARBA" id="ARBA00023125"/>
    </source>
</evidence>
<dbReference type="InterPro" id="IPR000835">
    <property type="entry name" value="HTH_MarR-typ"/>
</dbReference>
<gene>
    <name evidence="5" type="ORF">DL1_10765</name>
</gene>
<dbReference type="eggNOG" id="COG1846">
    <property type="taxonomic scope" value="Bacteria"/>
</dbReference>
<evidence type="ECO:0000259" key="4">
    <source>
        <dbReference type="PROSITE" id="PS50995"/>
    </source>
</evidence>
<dbReference type="PROSITE" id="PS01117">
    <property type="entry name" value="HTH_MARR_1"/>
    <property type="match status" value="1"/>
</dbReference>
<dbReference type="OrthoDB" id="8684664at2"/>
<dbReference type="Proteomes" id="UP000027725">
    <property type="component" value="Unassembled WGS sequence"/>
</dbReference>
<dbReference type="SUPFAM" id="SSF46785">
    <property type="entry name" value="Winged helix' DNA-binding domain"/>
    <property type="match status" value="1"/>
</dbReference>
<dbReference type="Gene3D" id="1.10.10.10">
    <property type="entry name" value="Winged helix-like DNA-binding domain superfamily/Winged helix DNA-binding domain"/>
    <property type="match status" value="1"/>
</dbReference>
<reference evidence="5 6" key="1">
    <citation type="submission" date="2014-03" db="EMBL/GenBank/DDBJ databases">
        <title>The draft genome sequence of Thioclava dalianensis DLFJ1-1.</title>
        <authorList>
            <person name="Lai Q."/>
            <person name="Shao Z."/>
        </authorList>
    </citation>
    <scope>NUCLEOTIDE SEQUENCE [LARGE SCALE GENOMIC DNA]</scope>
    <source>
        <strain evidence="5 6">DLFJ1-1</strain>
    </source>
</reference>
<dbReference type="GO" id="GO:0003677">
    <property type="term" value="F:DNA binding"/>
    <property type="evidence" value="ECO:0007669"/>
    <property type="project" value="UniProtKB-KW"/>
</dbReference>
<evidence type="ECO:0000313" key="5">
    <source>
        <dbReference type="EMBL" id="KEP71123.1"/>
    </source>
</evidence>
<organism evidence="5 6">
    <name type="scientific">Thioclava dalianensis</name>
    <dbReference type="NCBI Taxonomy" id="1185766"/>
    <lineage>
        <taxon>Bacteria</taxon>
        <taxon>Pseudomonadati</taxon>
        <taxon>Pseudomonadota</taxon>
        <taxon>Alphaproteobacteria</taxon>
        <taxon>Rhodobacterales</taxon>
        <taxon>Paracoccaceae</taxon>
        <taxon>Thioclava</taxon>
    </lineage>
</organism>
<dbReference type="InterPro" id="IPR036388">
    <property type="entry name" value="WH-like_DNA-bd_sf"/>
</dbReference>
<dbReference type="EMBL" id="JHEH01000003">
    <property type="protein sequence ID" value="KEP71123.1"/>
    <property type="molecule type" value="Genomic_DNA"/>
</dbReference>
<dbReference type="PANTHER" id="PTHR42756:SF1">
    <property type="entry name" value="TRANSCRIPTIONAL REPRESSOR OF EMRAB OPERON"/>
    <property type="match status" value="1"/>
</dbReference>
<keyword evidence="2" id="KW-0238">DNA-binding</keyword>
<accession>A0A074TQ30</accession>
<dbReference type="STRING" id="1185766.SAMN05216224_103141"/>
<protein>
    <submittedName>
        <fullName evidence="5">MarR family transcriptional regulator</fullName>
    </submittedName>
</protein>
<dbReference type="RefSeq" id="WP_038062663.1">
    <property type="nucleotide sequence ID" value="NZ_FOVB01000003.1"/>
</dbReference>
<dbReference type="PROSITE" id="PS50995">
    <property type="entry name" value="HTH_MARR_2"/>
    <property type="match status" value="1"/>
</dbReference>
<dbReference type="AlphaFoldDB" id="A0A074TQ30"/>
<sequence>MTKTPSQEPHQPESLYADRRMKRDWPFYWVSRVNALYIQELEKKLKPLGLDMARWRILMSLYEEEHLSVSEIAEYSIIKLNTATKIVQRMIVDGLVITRVRPNDGRVTEVRLTPAGDHSRRLARAEADRILNASFVGFTLDEVALLNQLLERVHDRLRGS</sequence>
<proteinExistence type="predicted"/>
<dbReference type="PANTHER" id="PTHR42756">
    <property type="entry name" value="TRANSCRIPTIONAL REGULATOR, MARR"/>
    <property type="match status" value="1"/>
</dbReference>
<keyword evidence="1" id="KW-0805">Transcription regulation</keyword>
<dbReference type="Pfam" id="PF01047">
    <property type="entry name" value="MarR"/>
    <property type="match status" value="1"/>
</dbReference>
<evidence type="ECO:0000313" key="6">
    <source>
        <dbReference type="Proteomes" id="UP000027725"/>
    </source>
</evidence>
<comment type="caution">
    <text evidence="5">The sequence shown here is derived from an EMBL/GenBank/DDBJ whole genome shotgun (WGS) entry which is preliminary data.</text>
</comment>
<keyword evidence="6" id="KW-1185">Reference proteome</keyword>
<dbReference type="InterPro" id="IPR023187">
    <property type="entry name" value="Tscrpt_reg_MarR-type_CS"/>
</dbReference>
<dbReference type="SMART" id="SM00347">
    <property type="entry name" value="HTH_MARR"/>
    <property type="match status" value="1"/>
</dbReference>
<dbReference type="GO" id="GO:0003700">
    <property type="term" value="F:DNA-binding transcription factor activity"/>
    <property type="evidence" value="ECO:0007669"/>
    <property type="project" value="InterPro"/>
</dbReference>
<dbReference type="InterPro" id="IPR036390">
    <property type="entry name" value="WH_DNA-bd_sf"/>
</dbReference>